<reference evidence="2 3" key="1">
    <citation type="submission" date="2024-02" db="EMBL/GenBank/DDBJ databases">
        <authorList>
            <person name="Vignale AGUSTIN F."/>
            <person name="Sosa J E."/>
            <person name="Modenutti C."/>
        </authorList>
    </citation>
    <scope>NUCLEOTIDE SEQUENCE [LARGE SCALE GENOMIC DNA]</scope>
</reference>
<organism evidence="2 3">
    <name type="scientific">Ilex paraguariensis</name>
    <name type="common">yerba mate</name>
    <dbReference type="NCBI Taxonomy" id="185542"/>
    <lineage>
        <taxon>Eukaryota</taxon>
        <taxon>Viridiplantae</taxon>
        <taxon>Streptophyta</taxon>
        <taxon>Embryophyta</taxon>
        <taxon>Tracheophyta</taxon>
        <taxon>Spermatophyta</taxon>
        <taxon>Magnoliopsida</taxon>
        <taxon>eudicotyledons</taxon>
        <taxon>Gunneridae</taxon>
        <taxon>Pentapetalae</taxon>
        <taxon>asterids</taxon>
        <taxon>campanulids</taxon>
        <taxon>Aquifoliales</taxon>
        <taxon>Aquifoliaceae</taxon>
        <taxon>Ilex</taxon>
    </lineage>
</organism>
<name>A0ABC8S441_9AQUA</name>
<dbReference type="EMBL" id="CAUOFW020002187">
    <property type="protein sequence ID" value="CAK9151981.1"/>
    <property type="molecule type" value="Genomic_DNA"/>
</dbReference>
<evidence type="ECO:0000313" key="1">
    <source>
        <dbReference type="EMBL" id="CAK9147627.1"/>
    </source>
</evidence>
<comment type="caution">
    <text evidence="2">The sequence shown here is derived from an EMBL/GenBank/DDBJ whole genome shotgun (WGS) entry which is preliminary data.</text>
</comment>
<keyword evidence="3" id="KW-1185">Reference proteome</keyword>
<protein>
    <submittedName>
        <fullName evidence="2">Uncharacterized protein</fullName>
    </submittedName>
</protein>
<dbReference type="AlphaFoldDB" id="A0ABC8S441"/>
<sequence length="60" mass="6787">MLKKAVENQGYEGIIKLCGVGLQQAAQGHSEEKREPVLHKSTTQLSKWVSITKEKPIFHR</sequence>
<evidence type="ECO:0000313" key="2">
    <source>
        <dbReference type="EMBL" id="CAK9151981.1"/>
    </source>
</evidence>
<evidence type="ECO:0000313" key="3">
    <source>
        <dbReference type="Proteomes" id="UP001642360"/>
    </source>
</evidence>
<dbReference type="EMBL" id="CAUOFW020001711">
    <property type="protein sequence ID" value="CAK9147627.1"/>
    <property type="molecule type" value="Genomic_DNA"/>
</dbReference>
<dbReference type="Proteomes" id="UP001642360">
    <property type="component" value="Unassembled WGS sequence"/>
</dbReference>
<proteinExistence type="predicted"/>
<gene>
    <name evidence="1" type="ORF">ILEXP_LOCUS15538</name>
    <name evidence="2" type="ORF">ILEXP_LOCUS20155</name>
</gene>
<accession>A0ABC8S441</accession>